<keyword evidence="2" id="KW-0408">Iron</keyword>
<protein>
    <submittedName>
        <fullName evidence="7">Glutaredoxin domain-containing protein</fullName>
    </submittedName>
</protein>
<dbReference type="PANTHER" id="PTHR10293:SF73">
    <property type="entry name" value="GLUTAREDOXIN-3"/>
    <property type="match status" value="1"/>
</dbReference>
<dbReference type="InterPro" id="IPR036249">
    <property type="entry name" value="Thioredoxin-like_sf"/>
</dbReference>
<sequence>MVGLANYINGDGSLRLVHFGASWSEACKQLDTILNELSEELKCFKVAFIDAESIPDVAVAYQVTAAPTLVFFKGGKEVDRHNGFNPSEIRNKIVKLSFTEDKSGKDLNKRLESLIKTARLMLFMKGDPAAPKCKFSRQMVDLLNELKADYKSFDILEDEEVRQGLKVYSNWPTYPQLYLDGELLGGLDVIREEIKDSDFVKKLPKRESA</sequence>
<dbReference type="EMBL" id="UXUI01007373">
    <property type="protein sequence ID" value="VDD87254.1"/>
    <property type="molecule type" value="Genomic_DNA"/>
</dbReference>
<name>A0A0N4UYM6_ENTVE</name>
<evidence type="ECO:0000313" key="6">
    <source>
        <dbReference type="Proteomes" id="UP000274131"/>
    </source>
</evidence>
<dbReference type="PANTHER" id="PTHR10293">
    <property type="entry name" value="GLUTAREDOXIN FAMILY MEMBER"/>
    <property type="match status" value="1"/>
</dbReference>
<evidence type="ECO:0000256" key="3">
    <source>
        <dbReference type="ARBA" id="ARBA00023014"/>
    </source>
</evidence>
<dbReference type="SUPFAM" id="SSF52833">
    <property type="entry name" value="Thioredoxin-like"/>
    <property type="match status" value="2"/>
</dbReference>
<dbReference type="GO" id="GO:0005634">
    <property type="term" value="C:nucleus"/>
    <property type="evidence" value="ECO:0007669"/>
    <property type="project" value="TreeGrafter"/>
</dbReference>
<dbReference type="InterPro" id="IPR033658">
    <property type="entry name" value="GRX_PICOT-like"/>
</dbReference>
<dbReference type="STRING" id="51028.A0A0N4UYM6"/>
<dbReference type="CDD" id="cd03028">
    <property type="entry name" value="GRX_PICOT_like"/>
    <property type="match status" value="1"/>
</dbReference>
<dbReference type="PROSITE" id="PS51352">
    <property type="entry name" value="THIOREDOXIN_2"/>
    <property type="match status" value="1"/>
</dbReference>
<dbReference type="PROSITE" id="PS51354">
    <property type="entry name" value="GLUTAREDOXIN_2"/>
    <property type="match status" value="1"/>
</dbReference>
<dbReference type="GO" id="GO:0046872">
    <property type="term" value="F:metal ion binding"/>
    <property type="evidence" value="ECO:0007669"/>
    <property type="project" value="UniProtKB-KW"/>
</dbReference>
<proteinExistence type="predicted"/>
<evidence type="ECO:0000313" key="5">
    <source>
        <dbReference type="EMBL" id="VDD87254.1"/>
    </source>
</evidence>
<dbReference type="AlphaFoldDB" id="A0A0N4UYM6"/>
<feature type="domain" description="Thioredoxin" evidence="4">
    <location>
        <begin position="1"/>
        <end position="116"/>
    </location>
</feature>
<evidence type="ECO:0000259" key="4">
    <source>
        <dbReference type="PROSITE" id="PS51352"/>
    </source>
</evidence>
<keyword evidence="3" id="KW-0411">Iron-sulfur</keyword>
<dbReference type="Pfam" id="PF00462">
    <property type="entry name" value="Glutaredoxin"/>
    <property type="match status" value="1"/>
</dbReference>
<evidence type="ECO:0000256" key="1">
    <source>
        <dbReference type="ARBA" id="ARBA00022723"/>
    </source>
</evidence>
<dbReference type="FunFam" id="3.40.30.10:FF:000012">
    <property type="entry name" value="Monothiol glutaredoxin"/>
    <property type="match status" value="1"/>
</dbReference>
<dbReference type="InterPro" id="IPR004480">
    <property type="entry name" value="Monothiol_GRX-rel"/>
</dbReference>
<reference evidence="5 6" key="2">
    <citation type="submission" date="2018-10" db="EMBL/GenBank/DDBJ databases">
        <authorList>
            <consortium name="Pathogen Informatics"/>
        </authorList>
    </citation>
    <scope>NUCLEOTIDE SEQUENCE [LARGE SCALE GENOMIC DNA]</scope>
</reference>
<dbReference type="GO" id="GO:0005829">
    <property type="term" value="C:cytosol"/>
    <property type="evidence" value="ECO:0007669"/>
    <property type="project" value="TreeGrafter"/>
</dbReference>
<dbReference type="WBParaSite" id="EVEC_0000268901-mRNA-1">
    <property type="protein sequence ID" value="EVEC_0000268901-mRNA-1"/>
    <property type="gene ID" value="EVEC_0000268901"/>
</dbReference>
<reference evidence="7" key="1">
    <citation type="submission" date="2017-02" db="UniProtKB">
        <authorList>
            <consortium name="WormBaseParasite"/>
        </authorList>
    </citation>
    <scope>IDENTIFICATION</scope>
</reference>
<evidence type="ECO:0000256" key="2">
    <source>
        <dbReference type="ARBA" id="ARBA00023004"/>
    </source>
</evidence>
<dbReference type="GO" id="GO:0051536">
    <property type="term" value="F:iron-sulfur cluster binding"/>
    <property type="evidence" value="ECO:0007669"/>
    <property type="project" value="UniProtKB-KW"/>
</dbReference>
<organism evidence="7">
    <name type="scientific">Enterobius vermicularis</name>
    <name type="common">Human pinworm</name>
    <dbReference type="NCBI Taxonomy" id="51028"/>
    <lineage>
        <taxon>Eukaryota</taxon>
        <taxon>Metazoa</taxon>
        <taxon>Ecdysozoa</taxon>
        <taxon>Nematoda</taxon>
        <taxon>Chromadorea</taxon>
        <taxon>Rhabditida</taxon>
        <taxon>Spirurina</taxon>
        <taxon>Oxyuridomorpha</taxon>
        <taxon>Oxyuroidea</taxon>
        <taxon>Oxyuridae</taxon>
        <taxon>Enterobius</taxon>
    </lineage>
</organism>
<dbReference type="OrthoDB" id="415696at2759"/>
<gene>
    <name evidence="5" type="ORF">EVEC_LOCUS2397</name>
</gene>
<dbReference type="InterPro" id="IPR002109">
    <property type="entry name" value="Glutaredoxin"/>
</dbReference>
<accession>A0A0N4UYM6</accession>
<dbReference type="InterPro" id="IPR013766">
    <property type="entry name" value="Thioredoxin_domain"/>
</dbReference>
<dbReference type="Proteomes" id="UP000274131">
    <property type="component" value="Unassembled WGS sequence"/>
</dbReference>
<dbReference type="Gene3D" id="3.40.30.10">
    <property type="entry name" value="Glutaredoxin"/>
    <property type="match status" value="2"/>
</dbReference>
<dbReference type="GO" id="GO:0006879">
    <property type="term" value="P:intracellular iron ion homeostasis"/>
    <property type="evidence" value="ECO:0007669"/>
    <property type="project" value="TreeGrafter"/>
</dbReference>
<keyword evidence="6" id="KW-1185">Reference proteome</keyword>
<keyword evidence="1" id="KW-0479">Metal-binding</keyword>
<dbReference type="Pfam" id="PF00085">
    <property type="entry name" value="Thioredoxin"/>
    <property type="match status" value="1"/>
</dbReference>
<evidence type="ECO:0000313" key="7">
    <source>
        <dbReference type="WBParaSite" id="EVEC_0000268901-mRNA-1"/>
    </source>
</evidence>